<accession>A0A1Q8VZI8</accession>
<dbReference type="InterPro" id="IPR027417">
    <property type="entry name" value="P-loop_NTPase"/>
</dbReference>
<evidence type="ECO:0000313" key="3">
    <source>
        <dbReference type="EMBL" id="OLO53964.1"/>
    </source>
</evidence>
<organism evidence="3 4">
    <name type="scientific">Actinomyces oris</name>
    <dbReference type="NCBI Taxonomy" id="544580"/>
    <lineage>
        <taxon>Bacteria</taxon>
        <taxon>Bacillati</taxon>
        <taxon>Actinomycetota</taxon>
        <taxon>Actinomycetes</taxon>
        <taxon>Actinomycetales</taxon>
        <taxon>Actinomycetaceae</taxon>
        <taxon>Actinomyces</taxon>
    </lineage>
</organism>
<gene>
    <name evidence="3" type="ORF">BKH30_04755</name>
</gene>
<dbReference type="SUPFAM" id="SSF52540">
    <property type="entry name" value="P-loop containing nucleoside triphosphate hydrolases"/>
    <property type="match status" value="1"/>
</dbReference>
<proteinExistence type="predicted"/>
<feature type="domain" description="Orc1-like AAA ATPase" evidence="2">
    <location>
        <begin position="20"/>
        <end position="185"/>
    </location>
</feature>
<dbReference type="Gene3D" id="3.40.50.300">
    <property type="entry name" value="P-loop containing nucleotide triphosphate hydrolases"/>
    <property type="match status" value="1"/>
</dbReference>
<dbReference type="AlphaFoldDB" id="A0A1Q8VZI8"/>
<evidence type="ECO:0000313" key="4">
    <source>
        <dbReference type="Proteomes" id="UP000186855"/>
    </source>
</evidence>
<dbReference type="InterPro" id="IPR041664">
    <property type="entry name" value="AAA_16"/>
</dbReference>
<protein>
    <submittedName>
        <fullName evidence="3">AAA family ATPase</fullName>
    </submittedName>
</protein>
<name>A0A1Q8VZI8_9ACTO</name>
<comment type="caution">
    <text evidence="3">The sequence shown here is derived from an EMBL/GenBank/DDBJ whole genome shotgun (WGS) entry which is preliminary data.</text>
</comment>
<feature type="region of interest" description="Disordered" evidence="1">
    <location>
        <begin position="1"/>
        <end position="22"/>
    </location>
</feature>
<feature type="compositionally biased region" description="Low complexity" evidence="1">
    <location>
        <begin position="1"/>
        <end position="17"/>
    </location>
</feature>
<evidence type="ECO:0000256" key="1">
    <source>
        <dbReference type="SAM" id="MobiDB-lite"/>
    </source>
</evidence>
<reference evidence="3 4" key="1">
    <citation type="submission" date="2016-12" db="EMBL/GenBank/DDBJ databases">
        <title>Genomic comparison of strains in the 'Actinomyces naeslundii' group.</title>
        <authorList>
            <person name="Mughal S.R."/>
            <person name="Do T."/>
            <person name="Gilbert S.C."/>
            <person name="Witherden E.A."/>
            <person name="Didelot X."/>
            <person name="Beighton D."/>
        </authorList>
    </citation>
    <scope>NUCLEOTIDE SEQUENCE [LARGE SCALE GENOMIC DNA]</scope>
    <source>
        <strain evidence="3 4">S24V</strain>
    </source>
</reference>
<dbReference type="EMBL" id="MSKI01000044">
    <property type="protein sequence ID" value="OLO53964.1"/>
    <property type="molecule type" value="Genomic_DNA"/>
</dbReference>
<sequence>MRTPLDSPFSPGSDSPPRVWAGRTDQLSDWRDILRPRRIAGDNERGRTILGEAGTGKSSLVNRIADIASETGDWVTRQLRMPLDSDPIRRVASALLDLASTAGLSAPRERRIEDLLRRVQTVEASGISLSVRAQDGPEPYIALTELLIEIGREAMRQQDVMVMIHIDEIQNITNDGARSQLLIALGDALAHKELTTAPGGFSFPVHLPIAVYLTGLPEFEDMTSAKSGATFARRFQTDILDAIKDDDLLAALRPFVNPGWPVHNSNGGTNRIFMEPAAQHAIVELSCGEPYLFQLAGQCAWFAGTDNVITAEHVRTGWQRRAAGEAERHVQRVLDRLPQREREFIEAMAELEPAERSLTNITRQLELKRASDAGPTAQRLDLNRRIIQRGRPYRFHNRAIEAYLTSDWPR</sequence>
<dbReference type="Pfam" id="PF13191">
    <property type="entry name" value="AAA_16"/>
    <property type="match status" value="1"/>
</dbReference>
<evidence type="ECO:0000259" key="2">
    <source>
        <dbReference type="Pfam" id="PF13191"/>
    </source>
</evidence>
<dbReference type="Proteomes" id="UP000186855">
    <property type="component" value="Unassembled WGS sequence"/>
</dbReference>